<dbReference type="EMBL" id="CAAGRJ010010529">
    <property type="protein sequence ID" value="VFV27884.1"/>
    <property type="molecule type" value="Genomic_DNA"/>
</dbReference>
<evidence type="ECO:0000313" key="12">
    <source>
        <dbReference type="EMBL" id="VFV27884.1"/>
    </source>
</evidence>
<comment type="function">
    <text evidence="9 11">Subunit b, of the mitochondrial membrane ATP synthase complex (F(1)F(0) ATP synthase or Complex V) that produces ATP from ADP in the presence of a proton gradient across the membrane which is generated by electron transport complexes of the respiratory chain. ATP synthase complex consist of a soluble F(1) head domain - the catalytic core - and a membrane F(1) domain - the membrane proton channel. These two domains are linked by a central stalk rotating inside the F(1) region and a stationary peripheral stalk. During catalysis, ATP synthesis in the catalytic domain of F(1) is coupled via a rotary mechanism of the central stalk subunits to proton translocation. In vivo, can only synthesize ATP although its ATP hydrolase activity can be activated artificially in vitro. Part of the complex F(0) domain. Part of the complex F(0) domain and the peripheric stalk, which acts as a stator to hold the catalytic alpha(3)beta(3) subcomplex and subunit a/ATP6 static relative to the rotary elements.</text>
</comment>
<proteinExistence type="inferred from homology"/>
<evidence type="ECO:0000256" key="2">
    <source>
        <dbReference type="ARBA" id="ARBA00022448"/>
    </source>
</evidence>
<dbReference type="PANTHER" id="PTHR12733">
    <property type="entry name" value="MITOCHONDRIAL ATP SYNTHASE B CHAIN"/>
    <property type="match status" value="1"/>
</dbReference>
<evidence type="ECO:0000256" key="3">
    <source>
        <dbReference type="ARBA" id="ARBA00022547"/>
    </source>
</evidence>
<keyword evidence="7 11" id="KW-0496">Mitochondrion</keyword>
<keyword evidence="5 11" id="KW-0999">Mitochondrion inner membrane</keyword>
<dbReference type="GO" id="GO:0045259">
    <property type="term" value="C:proton-transporting ATP synthase complex"/>
    <property type="evidence" value="ECO:0007669"/>
    <property type="project" value="UniProtKB-KW"/>
</dbReference>
<keyword evidence="6 11" id="KW-0406">Ion transport</keyword>
<dbReference type="Proteomes" id="UP000386466">
    <property type="component" value="Unassembled WGS sequence"/>
</dbReference>
<accession>A0A485N6M1</accession>
<comment type="similarity">
    <text evidence="1 11">Belongs to the eukaryotic ATPase B chain family.</text>
</comment>
<dbReference type="Pfam" id="PF05405">
    <property type="entry name" value="Mt_ATP-synt_B"/>
    <property type="match status" value="1"/>
</dbReference>
<dbReference type="SUPFAM" id="SSF161060">
    <property type="entry name" value="ATP synthase B chain-like"/>
    <property type="match status" value="1"/>
</dbReference>
<evidence type="ECO:0000256" key="10">
    <source>
        <dbReference type="ARBA" id="ARBA00064647"/>
    </source>
</evidence>
<evidence type="ECO:0000256" key="1">
    <source>
        <dbReference type="ARBA" id="ARBA00007479"/>
    </source>
</evidence>
<organism evidence="12 13">
    <name type="scientific">Lynx pardinus</name>
    <name type="common">Iberian lynx</name>
    <name type="synonym">Felis pardina</name>
    <dbReference type="NCBI Taxonomy" id="191816"/>
    <lineage>
        <taxon>Eukaryota</taxon>
        <taxon>Metazoa</taxon>
        <taxon>Chordata</taxon>
        <taxon>Craniata</taxon>
        <taxon>Vertebrata</taxon>
        <taxon>Euteleostomi</taxon>
        <taxon>Mammalia</taxon>
        <taxon>Eutheria</taxon>
        <taxon>Laurasiatheria</taxon>
        <taxon>Carnivora</taxon>
        <taxon>Feliformia</taxon>
        <taxon>Felidae</taxon>
        <taxon>Felinae</taxon>
        <taxon>Lynx</taxon>
    </lineage>
</organism>
<evidence type="ECO:0000256" key="4">
    <source>
        <dbReference type="ARBA" id="ARBA00022781"/>
    </source>
</evidence>
<gene>
    <name evidence="12" type="ORF">LYPA_23C018175</name>
</gene>
<keyword evidence="13" id="KW-1185">Reference proteome</keyword>
<evidence type="ECO:0000256" key="6">
    <source>
        <dbReference type="ARBA" id="ARBA00023065"/>
    </source>
</evidence>
<keyword evidence="4 11" id="KW-0375">Hydrogen ion transport</keyword>
<dbReference type="GO" id="GO:0046933">
    <property type="term" value="F:proton-transporting ATP synthase activity, rotational mechanism"/>
    <property type="evidence" value="ECO:0007669"/>
    <property type="project" value="TreeGrafter"/>
</dbReference>
<dbReference type="GO" id="GO:0005743">
    <property type="term" value="C:mitochondrial inner membrane"/>
    <property type="evidence" value="ECO:0007669"/>
    <property type="project" value="UniProtKB-SubCell"/>
</dbReference>
<evidence type="ECO:0000313" key="13">
    <source>
        <dbReference type="Proteomes" id="UP000386466"/>
    </source>
</evidence>
<dbReference type="InterPro" id="IPR013837">
    <property type="entry name" value="ATP_synth_F0_suB"/>
</dbReference>
<protein>
    <recommendedName>
        <fullName evidence="11">ATP synthase subunit b</fullName>
    </recommendedName>
</protein>
<reference evidence="12 13" key="1">
    <citation type="submission" date="2019-01" db="EMBL/GenBank/DDBJ databases">
        <authorList>
            <person name="Alioto T."/>
            <person name="Alioto T."/>
        </authorList>
    </citation>
    <scope>NUCLEOTIDE SEQUENCE [LARGE SCALE GENOMIC DNA]</scope>
</reference>
<comment type="subunit">
    <text evidence="11">F-type ATPases have 2 components, CF(1) - the catalytic core - and CF(0) - the membrane proton channel. CF(1) and CF(0) have multiple subunits.</text>
</comment>
<evidence type="ECO:0000256" key="7">
    <source>
        <dbReference type="ARBA" id="ARBA00023128"/>
    </source>
</evidence>
<sequence>MALDLTYEEWLHRVNKEGKNCLNYHTSVQNMMCQKEREHMTNWGEKHVVQSTYTQQEKEAIVKRIADLQQLAERAPAQPVLKIYLPQWRQLEAIDQGNPPT</sequence>
<evidence type="ECO:0000256" key="5">
    <source>
        <dbReference type="ARBA" id="ARBA00022792"/>
    </source>
</evidence>
<comment type="subunit">
    <text evidence="10">Component of the ATP synthase complex composed at least of ATP5F1A/subunit alpha, ATP5F1B/subunit beta, ATP5MC1/subunit c (homooctomer), MT-ATP6/subunit a, MT-ATP8/subunit 8, ATP5ME/subunit e, ATP5MF/subunit f, ATP5MG/subunit g, ATP5MK/subunit k, ATP5MJ/subunit j, ATP5F1C/subunit gamma, ATP5F1D/subunit delta, ATP5F1E/subunit epsilon, ATP5PF/subunit F6, ATP5PB/subunit b, ATP5PD/subunit d, ATP5PO/subunit OSCP. ATP synthase complex consists of a soluble F(1) head domain (subunits alpha(3) and beta(3)) - the catalytic core - and a membrane F(0) domain - the membrane proton channel (subunits c, a, 8, e, f, g, k and j). These two domains are linked by a central stalk (subunits gamma, delta, and epsilon) rotating inside the F1 region and a stationary peripheral stalk (subunits F6, b, d, and OSCP).</text>
</comment>
<dbReference type="InterPro" id="IPR008688">
    <property type="entry name" value="ATP_synth_Bsub_B/MI25"/>
</dbReference>
<evidence type="ECO:0000256" key="11">
    <source>
        <dbReference type="RuleBase" id="RU368017"/>
    </source>
</evidence>
<name>A0A485N6M1_LYNPA</name>
<dbReference type="PANTHER" id="PTHR12733:SF3">
    <property type="entry name" value="ATP SYNTHASE F(0) COMPLEX SUBUNIT B1, MITOCHONDRIAL"/>
    <property type="match status" value="1"/>
</dbReference>
<evidence type="ECO:0000256" key="9">
    <source>
        <dbReference type="ARBA" id="ARBA00055529"/>
    </source>
</evidence>
<evidence type="ECO:0000256" key="8">
    <source>
        <dbReference type="ARBA" id="ARBA00023136"/>
    </source>
</evidence>
<dbReference type="AlphaFoldDB" id="A0A485N6M1"/>
<keyword evidence="8 11" id="KW-0472">Membrane</keyword>
<comment type="subcellular location">
    <subcellularLocation>
        <location evidence="11">Mitochondrion</location>
    </subcellularLocation>
    <subcellularLocation>
        <location evidence="11">Mitochondrion inner membrane</location>
    </subcellularLocation>
</comment>
<keyword evidence="3 11" id="KW-0138">CF(0)</keyword>
<dbReference type="Gene3D" id="1.20.5.2210">
    <property type="match status" value="1"/>
</dbReference>
<keyword evidence="2 11" id="KW-0813">Transport</keyword>